<gene>
    <name evidence="1" type="ORF">DKT77_05055</name>
</gene>
<proteinExistence type="predicted"/>
<dbReference type="AlphaFoldDB" id="A0A2V2LKH6"/>
<keyword evidence="2" id="KW-1185">Reference proteome</keyword>
<protein>
    <submittedName>
        <fullName evidence="1">Uncharacterized protein</fullName>
    </submittedName>
</protein>
<accession>A0A2V2LKH6</accession>
<dbReference type="Proteomes" id="UP000245680">
    <property type="component" value="Unassembled WGS sequence"/>
</dbReference>
<dbReference type="EMBL" id="QGKU01000021">
    <property type="protein sequence ID" value="PWR03706.1"/>
    <property type="molecule type" value="Genomic_DNA"/>
</dbReference>
<dbReference type="OrthoDB" id="9152014at2"/>
<organism evidence="1 2">
    <name type="scientific">Meridianimarinicoccus roseus</name>
    <dbReference type="NCBI Taxonomy" id="2072018"/>
    <lineage>
        <taxon>Bacteria</taxon>
        <taxon>Pseudomonadati</taxon>
        <taxon>Pseudomonadota</taxon>
        <taxon>Alphaproteobacteria</taxon>
        <taxon>Rhodobacterales</taxon>
        <taxon>Paracoccaceae</taxon>
        <taxon>Meridianimarinicoccus</taxon>
    </lineage>
</organism>
<comment type="caution">
    <text evidence="1">The sequence shown here is derived from an EMBL/GenBank/DDBJ whole genome shotgun (WGS) entry which is preliminary data.</text>
</comment>
<evidence type="ECO:0000313" key="2">
    <source>
        <dbReference type="Proteomes" id="UP000245680"/>
    </source>
</evidence>
<reference evidence="1 2" key="1">
    <citation type="submission" date="2018-05" db="EMBL/GenBank/DDBJ databases">
        <title>Rhodobacteraceae gen. nov., sp. nov. isolated from sea water.</title>
        <authorList>
            <person name="Ren Y."/>
        </authorList>
    </citation>
    <scope>NUCLEOTIDE SEQUENCE [LARGE SCALE GENOMIC DNA]</scope>
    <source>
        <strain evidence="1 2">TG-679</strain>
    </source>
</reference>
<sequence>MSAYEMAKAAYAHAKYTLVIGANNQADNMKKTGGWAGVAVDRSRHTGHRWVKHPGGWQQDGVRWVKKPGVWKLEYPDGMKERPTGATTPHEFYLELAERARVCRAGNCGENAAVVYGYLHEHAQGKGYGSVHYVSCRPPHDHAFVLFGNGWDGGSIVIDPWWGVMCTGDDIKHRTGRCFFAEDNDALEMQDYVAQHGVTIESSFAT</sequence>
<evidence type="ECO:0000313" key="1">
    <source>
        <dbReference type="EMBL" id="PWR03706.1"/>
    </source>
</evidence>
<name>A0A2V2LKH6_9RHOB</name>
<dbReference type="RefSeq" id="WP_109810637.1">
    <property type="nucleotide sequence ID" value="NZ_QGKU01000021.1"/>
</dbReference>